<dbReference type="Pfam" id="PF04536">
    <property type="entry name" value="TPM_phosphatase"/>
    <property type="match status" value="1"/>
</dbReference>
<keyword evidence="4" id="KW-1185">Reference proteome</keyword>
<evidence type="ECO:0000256" key="1">
    <source>
        <dbReference type="SAM" id="Phobius"/>
    </source>
</evidence>
<evidence type="ECO:0000259" key="2">
    <source>
        <dbReference type="Pfam" id="PF04536"/>
    </source>
</evidence>
<dbReference type="AlphaFoldDB" id="A0A1I3XYF8"/>
<protein>
    <submittedName>
        <fullName evidence="3">Putative membrane protein</fullName>
    </submittedName>
</protein>
<keyword evidence="1" id="KW-0812">Transmembrane</keyword>
<keyword evidence="1" id="KW-0472">Membrane</keyword>
<dbReference type="PANTHER" id="PTHR30373">
    <property type="entry name" value="UPF0603 PROTEIN YGCG"/>
    <property type="match status" value="1"/>
</dbReference>
<keyword evidence="1" id="KW-1133">Transmembrane helix</keyword>
<feature type="domain" description="TPM" evidence="2">
    <location>
        <begin position="117"/>
        <end position="186"/>
    </location>
</feature>
<accession>A0A1I3XYF8</accession>
<dbReference type="InterPro" id="IPR007621">
    <property type="entry name" value="TPM_dom"/>
</dbReference>
<sequence length="211" mass="23584">MTETLSPDEHARVTEAIRNAEDKTAGEIYCVVARSSDSYFFPAAFMLALAMLAVGLVIAFLLEYWWYDLKMHVFVAAQLLAFATALLVLFLFPRLRIWLVPRRLKYRHAHANAVKQFLARNVHITTARTGVLLFVSLAERYAEIVADAGINQKVPQETWDGVVTQLVEGAREGRLADGFVGAIETVGVLLSTHFPVGEDDINELDDHLVEI</sequence>
<dbReference type="Proteomes" id="UP000323300">
    <property type="component" value="Unassembled WGS sequence"/>
</dbReference>
<evidence type="ECO:0000313" key="3">
    <source>
        <dbReference type="EMBL" id="SFK24543.1"/>
    </source>
</evidence>
<reference evidence="3 4" key="1">
    <citation type="submission" date="2016-10" db="EMBL/GenBank/DDBJ databases">
        <authorList>
            <person name="Varghese N."/>
            <person name="Submissions S."/>
        </authorList>
    </citation>
    <scope>NUCLEOTIDE SEQUENCE [LARGE SCALE GENOMIC DNA]</scope>
    <source>
        <strain evidence="3 4">DSM 21822</strain>
    </source>
</reference>
<gene>
    <name evidence="3" type="ORF">SAMN04488498_10450</name>
</gene>
<dbReference type="Gene3D" id="3.10.310.50">
    <property type="match status" value="1"/>
</dbReference>
<name>A0A1I3XYF8_9HYPH</name>
<dbReference type="EMBL" id="FOSL01000004">
    <property type="protein sequence ID" value="SFK24543.1"/>
    <property type="molecule type" value="Genomic_DNA"/>
</dbReference>
<evidence type="ECO:0000313" key="4">
    <source>
        <dbReference type="Proteomes" id="UP000323300"/>
    </source>
</evidence>
<dbReference type="OrthoDB" id="5825388at2"/>
<feature type="transmembrane region" description="Helical" evidence="1">
    <location>
        <begin position="44"/>
        <end position="67"/>
    </location>
</feature>
<proteinExistence type="predicted"/>
<feature type="transmembrane region" description="Helical" evidence="1">
    <location>
        <begin position="73"/>
        <end position="92"/>
    </location>
</feature>
<dbReference type="RefSeq" id="WP_149759741.1">
    <property type="nucleotide sequence ID" value="NZ_BSPE01000007.1"/>
</dbReference>
<dbReference type="PANTHER" id="PTHR30373:SF8">
    <property type="entry name" value="BLL7265 PROTEIN"/>
    <property type="match status" value="1"/>
</dbReference>
<organism evidence="3 4">
    <name type="scientific">Neomesorhizobium albiziae</name>
    <dbReference type="NCBI Taxonomy" id="335020"/>
    <lineage>
        <taxon>Bacteria</taxon>
        <taxon>Pseudomonadati</taxon>
        <taxon>Pseudomonadota</taxon>
        <taxon>Alphaproteobacteria</taxon>
        <taxon>Hyphomicrobiales</taxon>
        <taxon>Phyllobacteriaceae</taxon>
        <taxon>Neomesorhizobium</taxon>
    </lineage>
</organism>